<keyword evidence="1" id="KW-0732">Signal</keyword>
<evidence type="ECO:0000313" key="3">
    <source>
        <dbReference type="Proteomes" id="UP000291343"/>
    </source>
</evidence>
<reference evidence="2 3" key="1">
    <citation type="journal article" date="2017" name="Gigascience">
        <title>Genome sequence of the small brown planthopper, Laodelphax striatellus.</title>
        <authorList>
            <person name="Zhu J."/>
            <person name="Jiang F."/>
            <person name="Wang X."/>
            <person name="Yang P."/>
            <person name="Bao Y."/>
            <person name="Zhao W."/>
            <person name="Wang W."/>
            <person name="Lu H."/>
            <person name="Wang Q."/>
            <person name="Cui N."/>
            <person name="Li J."/>
            <person name="Chen X."/>
            <person name="Luo L."/>
            <person name="Yu J."/>
            <person name="Kang L."/>
            <person name="Cui F."/>
        </authorList>
    </citation>
    <scope>NUCLEOTIDE SEQUENCE [LARGE SCALE GENOMIC DNA]</scope>
    <source>
        <strain evidence="2">Lst14</strain>
    </source>
</reference>
<dbReference type="Proteomes" id="UP000291343">
    <property type="component" value="Unassembled WGS sequence"/>
</dbReference>
<accession>A0A482WJ40</accession>
<dbReference type="InParanoid" id="A0A482WJ40"/>
<dbReference type="EMBL" id="QKKF02033706">
    <property type="protein sequence ID" value="RZF33535.1"/>
    <property type="molecule type" value="Genomic_DNA"/>
</dbReference>
<feature type="signal peptide" evidence="1">
    <location>
        <begin position="1"/>
        <end position="18"/>
    </location>
</feature>
<dbReference type="OrthoDB" id="6590243at2759"/>
<evidence type="ECO:0000313" key="2">
    <source>
        <dbReference type="EMBL" id="RZF33535.1"/>
    </source>
</evidence>
<name>A0A482WJ40_LAOST</name>
<gene>
    <name evidence="2" type="ORF">LSTR_LSTR008181</name>
</gene>
<proteinExistence type="predicted"/>
<dbReference type="AlphaFoldDB" id="A0A482WJ40"/>
<comment type="caution">
    <text evidence="2">The sequence shown here is derived from an EMBL/GenBank/DDBJ whole genome shotgun (WGS) entry which is preliminary data.</text>
</comment>
<sequence length="125" mass="14289">MMPNTVMLLLLLVPSLMAFSLVTSGNYLRDQHPMTSSGLVGGSSSSNFNYQPWQDYAVPEYVSQIQMKRASNLGSRNCGAFNLGKKFVGYNTWLDSNNLKQRRTHFNTKPGYQKGDSYWWMKNNY</sequence>
<organism evidence="2 3">
    <name type="scientific">Laodelphax striatellus</name>
    <name type="common">Small brown planthopper</name>
    <name type="synonym">Delphax striatella</name>
    <dbReference type="NCBI Taxonomy" id="195883"/>
    <lineage>
        <taxon>Eukaryota</taxon>
        <taxon>Metazoa</taxon>
        <taxon>Ecdysozoa</taxon>
        <taxon>Arthropoda</taxon>
        <taxon>Hexapoda</taxon>
        <taxon>Insecta</taxon>
        <taxon>Pterygota</taxon>
        <taxon>Neoptera</taxon>
        <taxon>Paraneoptera</taxon>
        <taxon>Hemiptera</taxon>
        <taxon>Auchenorrhyncha</taxon>
        <taxon>Fulgoroidea</taxon>
        <taxon>Delphacidae</taxon>
        <taxon>Criomorphinae</taxon>
        <taxon>Laodelphax</taxon>
    </lineage>
</organism>
<evidence type="ECO:0000256" key="1">
    <source>
        <dbReference type="SAM" id="SignalP"/>
    </source>
</evidence>
<feature type="chain" id="PRO_5019745553" evidence="1">
    <location>
        <begin position="19"/>
        <end position="125"/>
    </location>
</feature>
<keyword evidence="3" id="KW-1185">Reference proteome</keyword>
<protein>
    <submittedName>
        <fullName evidence="2">Uncharacterized protein</fullName>
    </submittedName>
</protein>